<dbReference type="GO" id="GO:0046872">
    <property type="term" value="F:metal ion binding"/>
    <property type="evidence" value="ECO:0007669"/>
    <property type="project" value="UniProtKB-KW"/>
</dbReference>
<name>A0A5Q5BM95_MYCSS</name>
<proteinExistence type="predicted"/>
<evidence type="ECO:0008006" key="4">
    <source>
        <dbReference type="Google" id="ProtNLM"/>
    </source>
</evidence>
<protein>
    <recommendedName>
        <fullName evidence="4">SAM-dependent methyltransferase</fullName>
    </recommendedName>
</protein>
<dbReference type="GO" id="GO:0008168">
    <property type="term" value="F:methyltransferase activity"/>
    <property type="evidence" value="ECO:0007669"/>
    <property type="project" value="InterPro"/>
</dbReference>
<dbReference type="Pfam" id="PF03492">
    <property type="entry name" value="Methyltransf_7"/>
    <property type="match status" value="1"/>
</dbReference>
<keyword evidence="1" id="KW-0479">Metal-binding</keyword>
<reference evidence="3" key="1">
    <citation type="submission" date="2006-06" db="EMBL/GenBank/DDBJ databases">
        <title>Complete sequence of chromosome of Mycobacterium sp. MCS.</title>
        <authorList>
            <consortium name="US DOE Joint Genome Institute"/>
            <person name="Copeland A."/>
            <person name="Lucas S."/>
            <person name="Lapidus A."/>
            <person name="Barry K."/>
            <person name="Detter J.C."/>
            <person name="Glavina del Rio T."/>
            <person name="Hammon N."/>
            <person name="Israni S."/>
            <person name="Dalin E."/>
            <person name="Tice H."/>
            <person name="Pitluck S."/>
            <person name="Martinez M."/>
            <person name="Schmutz J."/>
            <person name="Larimer F."/>
            <person name="Land M."/>
            <person name="Hauser L."/>
            <person name="Kyrpides N."/>
            <person name="Kim E."/>
            <person name="Miller C.D."/>
            <person name="Hughes J.E."/>
            <person name="Anderson A.J."/>
            <person name="Sims R.C."/>
            <person name="Richardson P."/>
        </authorList>
    </citation>
    <scope>NUCLEOTIDE SEQUENCE [LARGE SCALE GENOMIC DNA]</scope>
    <source>
        <strain evidence="3">MCS</strain>
    </source>
</reference>
<dbReference type="InterPro" id="IPR005299">
    <property type="entry name" value="MeTrfase_7"/>
</dbReference>
<keyword evidence="2" id="KW-0460">Magnesium</keyword>
<dbReference type="Gene3D" id="1.10.1200.270">
    <property type="entry name" value="Methyltransferase, alpha-helical capping domain"/>
    <property type="match status" value="1"/>
</dbReference>
<dbReference type="Gene3D" id="3.40.50.150">
    <property type="entry name" value="Vaccinia Virus protein VP39"/>
    <property type="match status" value="1"/>
</dbReference>
<dbReference type="InterPro" id="IPR042086">
    <property type="entry name" value="MeTrfase_capping"/>
</dbReference>
<evidence type="ECO:0000256" key="2">
    <source>
        <dbReference type="ARBA" id="ARBA00022842"/>
    </source>
</evidence>
<dbReference type="EMBL" id="CP000384">
    <property type="protein sequence ID" value="ABG09489.1"/>
    <property type="molecule type" value="Genomic_DNA"/>
</dbReference>
<dbReference type="SUPFAM" id="SSF53335">
    <property type="entry name" value="S-adenosyl-L-methionine-dependent methyltransferases"/>
    <property type="match status" value="1"/>
</dbReference>
<dbReference type="KEGG" id="mmc:Mmcs_3382"/>
<dbReference type="PANTHER" id="PTHR31009">
    <property type="entry name" value="S-ADENOSYL-L-METHIONINE:CARBOXYL METHYLTRANSFERASE FAMILY PROTEIN"/>
    <property type="match status" value="1"/>
</dbReference>
<dbReference type="InterPro" id="IPR029063">
    <property type="entry name" value="SAM-dependent_MTases_sf"/>
</dbReference>
<evidence type="ECO:0000256" key="1">
    <source>
        <dbReference type="ARBA" id="ARBA00022723"/>
    </source>
</evidence>
<sequence length="362" mass="39722">MPESSVVVRPQPMDSAYFTAGSRLQAAGLRPAIALFEQAARVVPLPAPPQPIAIADYGAATAHNSLLPICAAIAVLRTRTTREHSVLVAHTDVPENDFTAMFRTLTEDPDSYLRKDGASFASAVGRSFYSQILPSNSVTLGWSSYAIQWLSRVPAPVPDHLQVAHTAEEALRTAYARQAAHDWHEFIAFRGRELCPGGRLVVMTMGIGEDGEYGYRPLLAALTDSLTELAGRGLVRQDEVVRMTIPTVSRRAADFMAPFAPSGRFERLEIEHLEIFDGEDRFFAQYRMDKDAKAFGDNWGQFARASVFPTMVGALDGGRDDPRAGQFLDRLEAGIAARLAAAPEQTQIPLAHLVLHKRPKNR</sequence>
<gene>
    <name evidence="3" type="ordered locus">Mmcs_3382</name>
</gene>
<organism evidence="3">
    <name type="scientific">Mycobacterium sp. (strain MCS)</name>
    <dbReference type="NCBI Taxonomy" id="164756"/>
    <lineage>
        <taxon>Bacteria</taxon>
        <taxon>Bacillati</taxon>
        <taxon>Actinomycetota</taxon>
        <taxon>Actinomycetes</taxon>
        <taxon>Mycobacteriales</taxon>
        <taxon>Mycobacteriaceae</taxon>
        <taxon>Mycobacterium</taxon>
    </lineage>
</organism>
<accession>A0A5Q5BM95</accession>
<dbReference type="AlphaFoldDB" id="A0A5Q5BM95"/>
<evidence type="ECO:0000313" key="3">
    <source>
        <dbReference type="EMBL" id="ABG09489.1"/>
    </source>
</evidence>